<reference evidence="1 2" key="1">
    <citation type="journal article" date="2019" name="Commun. Biol.">
        <title>The bagworm genome reveals a unique fibroin gene that provides high tensile strength.</title>
        <authorList>
            <person name="Kono N."/>
            <person name="Nakamura H."/>
            <person name="Ohtoshi R."/>
            <person name="Tomita M."/>
            <person name="Numata K."/>
            <person name="Arakawa K."/>
        </authorList>
    </citation>
    <scope>NUCLEOTIDE SEQUENCE [LARGE SCALE GENOMIC DNA]</scope>
</reference>
<name>A0A4C1W0Q7_EUMVA</name>
<dbReference type="EMBL" id="BGZK01000453">
    <property type="protein sequence ID" value="GBP44440.1"/>
    <property type="molecule type" value="Genomic_DNA"/>
</dbReference>
<sequence>MKRPRRGPGRGRGGRPSYGCHFLSLIARLTRKIIATGPGAREAGIKPFQTRLRNGRPNKFILFSFRTGGGHLILCFRGNVSGGCFRPRYIARQFQNCLSRGKICCPFEFSFRDARAPRQIPTTTQMYPGWTLSYRVFGRRADIPPAVYVLAPSAPHATRTPLFAFTSTWL</sequence>
<accession>A0A4C1W0Q7</accession>
<comment type="caution">
    <text evidence="1">The sequence shown here is derived from an EMBL/GenBank/DDBJ whole genome shotgun (WGS) entry which is preliminary data.</text>
</comment>
<gene>
    <name evidence="1" type="ORF">EVAR_39448_1</name>
</gene>
<evidence type="ECO:0000313" key="1">
    <source>
        <dbReference type="EMBL" id="GBP44440.1"/>
    </source>
</evidence>
<dbReference type="Proteomes" id="UP000299102">
    <property type="component" value="Unassembled WGS sequence"/>
</dbReference>
<proteinExistence type="predicted"/>
<organism evidence="1 2">
    <name type="scientific">Eumeta variegata</name>
    <name type="common">Bagworm moth</name>
    <name type="synonym">Eumeta japonica</name>
    <dbReference type="NCBI Taxonomy" id="151549"/>
    <lineage>
        <taxon>Eukaryota</taxon>
        <taxon>Metazoa</taxon>
        <taxon>Ecdysozoa</taxon>
        <taxon>Arthropoda</taxon>
        <taxon>Hexapoda</taxon>
        <taxon>Insecta</taxon>
        <taxon>Pterygota</taxon>
        <taxon>Neoptera</taxon>
        <taxon>Endopterygota</taxon>
        <taxon>Lepidoptera</taxon>
        <taxon>Glossata</taxon>
        <taxon>Ditrysia</taxon>
        <taxon>Tineoidea</taxon>
        <taxon>Psychidae</taxon>
        <taxon>Oiketicinae</taxon>
        <taxon>Eumeta</taxon>
    </lineage>
</organism>
<dbReference type="AlphaFoldDB" id="A0A4C1W0Q7"/>
<keyword evidence="2" id="KW-1185">Reference proteome</keyword>
<evidence type="ECO:0000313" key="2">
    <source>
        <dbReference type="Proteomes" id="UP000299102"/>
    </source>
</evidence>
<protein>
    <submittedName>
        <fullName evidence="1">Uncharacterized protein</fullName>
    </submittedName>
</protein>